<accession>A0A672KWA6</accession>
<sequence>SPQHGGVGIPFPIIFDNEDFDCRTPKEWLALGYEQGSVDRKPVPAKALLPTKNVDPESPALEYSWQLVGVLQYSLEKKEYLVHKADCNGWVRDSDGKPTLNGGQREGITRFPPILMRRYWVPRIRLLFCAEDPRVFAQRVQFAQDLRQYTEAMILYHLSIDCMLVWSGTPTLDPTSLERIRNYAVSTPGLHLKHLQECVMELEEELRLEYIHTMNRMCFDKVVQESPEEFPHIKIPQKEPEKVPEKGREMGIKRMETFRQSGILCC</sequence>
<dbReference type="Proteomes" id="UP000472262">
    <property type="component" value="Unassembled WGS sequence"/>
</dbReference>
<reference evidence="1" key="1">
    <citation type="submission" date="2025-08" db="UniProtKB">
        <authorList>
            <consortium name="Ensembl"/>
        </authorList>
    </citation>
    <scope>IDENTIFICATION</scope>
</reference>
<keyword evidence="2" id="KW-1185">Reference proteome</keyword>
<protein>
    <submittedName>
        <fullName evidence="1">Uncharacterized protein</fullName>
    </submittedName>
</protein>
<dbReference type="InParanoid" id="A0A672KWA6"/>
<evidence type="ECO:0000313" key="2">
    <source>
        <dbReference type="Proteomes" id="UP000472262"/>
    </source>
</evidence>
<proteinExistence type="predicted"/>
<name>A0A672KWA6_SINGR</name>
<dbReference type="OMA" id="TYSEEFS"/>
<dbReference type="AlphaFoldDB" id="A0A672KWA6"/>
<evidence type="ECO:0000313" key="1">
    <source>
        <dbReference type="Ensembl" id="ENSSGRP00000014924.1"/>
    </source>
</evidence>
<organism evidence="1 2">
    <name type="scientific">Sinocyclocheilus grahami</name>
    <name type="common">Dianchi golden-line fish</name>
    <name type="synonym">Barbus grahami</name>
    <dbReference type="NCBI Taxonomy" id="75366"/>
    <lineage>
        <taxon>Eukaryota</taxon>
        <taxon>Metazoa</taxon>
        <taxon>Chordata</taxon>
        <taxon>Craniata</taxon>
        <taxon>Vertebrata</taxon>
        <taxon>Euteleostomi</taxon>
        <taxon>Actinopterygii</taxon>
        <taxon>Neopterygii</taxon>
        <taxon>Teleostei</taxon>
        <taxon>Ostariophysi</taxon>
        <taxon>Cypriniformes</taxon>
        <taxon>Cyprinidae</taxon>
        <taxon>Cyprininae</taxon>
        <taxon>Sinocyclocheilus</taxon>
    </lineage>
</organism>
<reference evidence="1" key="2">
    <citation type="submission" date="2025-09" db="UniProtKB">
        <authorList>
            <consortium name="Ensembl"/>
        </authorList>
    </citation>
    <scope>IDENTIFICATION</scope>
</reference>
<dbReference type="Ensembl" id="ENSSGRT00000016135.1">
    <property type="protein sequence ID" value="ENSSGRP00000014924.1"/>
    <property type="gene ID" value="ENSSGRG00000009280.1"/>
</dbReference>